<keyword evidence="2" id="KW-1185">Reference proteome</keyword>
<sequence>MNSLQSEASPALVKAKLDDEGFESPKLVNSYASFRSDPYSSFRSEYSYTYADCETEFLHRPRRADNYYGIRQEYLRSYTFTREQPPSSKPEKFKEHVKRLKAVAWAILCCKYKPGQAKALREKLSSRSARFFHGSSDFLKSSSCRFTVPSCIRSSIEVA</sequence>
<proteinExistence type="predicted"/>
<reference evidence="2" key="1">
    <citation type="journal article" date="2017" name="Cell">
        <title>Insights into land plant evolution garnered from the Marchantia polymorpha genome.</title>
        <authorList>
            <person name="Bowman J.L."/>
            <person name="Kohchi T."/>
            <person name="Yamato K.T."/>
            <person name="Jenkins J."/>
            <person name="Shu S."/>
            <person name="Ishizaki K."/>
            <person name="Yamaoka S."/>
            <person name="Nishihama R."/>
            <person name="Nakamura Y."/>
            <person name="Berger F."/>
            <person name="Adam C."/>
            <person name="Aki S.S."/>
            <person name="Althoff F."/>
            <person name="Araki T."/>
            <person name="Arteaga-Vazquez M.A."/>
            <person name="Balasubrmanian S."/>
            <person name="Barry K."/>
            <person name="Bauer D."/>
            <person name="Boehm C.R."/>
            <person name="Briginshaw L."/>
            <person name="Caballero-Perez J."/>
            <person name="Catarino B."/>
            <person name="Chen F."/>
            <person name="Chiyoda S."/>
            <person name="Chovatia M."/>
            <person name="Davies K.M."/>
            <person name="Delmans M."/>
            <person name="Demura T."/>
            <person name="Dierschke T."/>
            <person name="Dolan L."/>
            <person name="Dorantes-Acosta A.E."/>
            <person name="Eklund D.M."/>
            <person name="Florent S.N."/>
            <person name="Flores-Sandoval E."/>
            <person name="Fujiyama A."/>
            <person name="Fukuzawa H."/>
            <person name="Galik B."/>
            <person name="Grimanelli D."/>
            <person name="Grimwood J."/>
            <person name="Grossniklaus U."/>
            <person name="Hamada T."/>
            <person name="Haseloff J."/>
            <person name="Hetherington A.J."/>
            <person name="Higo A."/>
            <person name="Hirakawa Y."/>
            <person name="Hundley H.N."/>
            <person name="Ikeda Y."/>
            <person name="Inoue K."/>
            <person name="Inoue S.I."/>
            <person name="Ishida S."/>
            <person name="Jia Q."/>
            <person name="Kakita M."/>
            <person name="Kanazawa T."/>
            <person name="Kawai Y."/>
            <person name="Kawashima T."/>
            <person name="Kennedy M."/>
            <person name="Kinose K."/>
            <person name="Kinoshita T."/>
            <person name="Kohara Y."/>
            <person name="Koide E."/>
            <person name="Komatsu K."/>
            <person name="Kopischke S."/>
            <person name="Kubo M."/>
            <person name="Kyozuka J."/>
            <person name="Lagercrantz U."/>
            <person name="Lin S.S."/>
            <person name="Lindquist E."/>
            <person name="Lipzen A.M."/>
            <person name="Lu C.W."/>
            <person name="De Luna E."/>
            <person name="Martienssen R.A."/>
            <person name="Minamino N."/>
            <person name="Mizutani M."/>
            <person name="Mizutani M."/>
            <person name="Mochizuki N."/>
            <person name="Monte I."/>
            <person name="Mosher R."/>
            <person name="Nagasaki H."/>
            <person name="Nakagami H."/>
            <person name="Naramoto S."/>
            <person name="Nishitani K."/>
            <person name="Ohtani M."/>
            <person name="Okamoto T."/>
            <person name="Okumura M."/>
            <person name="Phillips J."/>
            <person name="Pollak B."/>
            <person name="Reinders A."/>
            <person name="Rovekamp M."/>
            <person name="Sano R."/>
            <person name="Sawa S."/>
            <person name="Schmid M.W."/>
            <person name="Shirakawa M."/>
            <person name="Solano R."/>
            <person name="Spunde A."/>
            <person name="Suetsugu N."/>
            <person name="Sugano S."/>
            <person name="Sugiyama A."/>
            <person name="Sun R."/>
            <person name="Suzuki Y."/>
            <person name="Takenaka M."/>
            <person name="Takezawa D."/>
            <person name="Tomogane H."/>
            <person name="Tsuzuki M."/>
            <person name="Ueda T."/>
            <person name="Umeda M."/>
            <person name="Ward J.M."/>
            <person name="Watanabe Y."/>
            <person name="Yazaki K."/>
            <person name="Yokoyama R."/>
            <person name="Yoshitake Y."/>
            <person name="Yotsui I."/>
            <person name="Zachgo S."/>
            <person name="Schmutz J."/>
        </authorList>
    </citation>
    <scope>NUCLEOTIDE SEQUENCE [LARGE SCALE GENOMIC DNA]</scope>
    <source>
        <strain evidence="2">Tak-1</strain>
    </source>
</reference>
<dbReference type="Proteomes" id="UP000244005">
    <property type="component" value="Unassembled WGS sequence"/>
</dbReference>
<dbReference type="AlphaFoldDB" id="A0A2R6WRF3"/>
<dbReference type="Gramene" id="Mp8g00920.1">
    <property type="protein sequence ID" value="Mp8g00920.1.cds1"/>
    <property type="gene ID" value="Mp8g00920"/>
</dbReference>
<dbReference type="EMBL" id="KZ772736">
    <property type="protein sequence ID" value="PTQ36431.1"/>
    <property type="molecule type" value="Genomic_DNA"/>
</dbReference>
<gene>
    <name evidence="1" type="ORF">MARPO_0064s0105</name>
</gene>
<accession>A0A2R6WRF3</accession>
<evidence type="ECO:0000313" key="2">
    <source>
        <dbReference type="Proteomes" id="UP000244005"/>
    </source>
</evidence>
<organism evidence="1 2">
    <name type="scientific">Marchantia polymorpha</name>
    <name type="common">Common liverwort</name>
    <name type="synonym">Marchantia aquatica</name>
    <dbReference type="NCBI Taxonomy" id="3197"/>
    <lineage>
        <taxon>Eukaryota</taxon>
        <taxon>Viridiplantae</taxon>
        <taxon>Streptophyta</taxon>
        <taxon>Embryophyta</taxon>
        <taxon>Marchantiophyta</taxon>
        <taxon>Marchantiopsida</taxon>
        <taxon>Marchantiidae</taxon>
        <taxon>Marchantiales</taxon>
        <taxon>Marchantiaceae</taxon>
        <taxon>Marchantia</taxon>
    </lineage>
</organism>
<name>A0A2R6WRF3_MARPO</name>
<dbReference type="OrthoDB" id="2002302at2759"/>
<evidence type="ECO:0000313" key="1">
    <source>
        <dbReference type="EMBL" id="PTQ36431.1"/>
    </source>
</evidence>
<protein>
    <submittedName>
        <fullName evidence="1">Uncharacterized protein</fullName>
    </submittedName>
</protein>